<gene>
    <name evidence="6" type="ORF">POF43_012145</name>
    <name evidence="7" type="ORF">POF50_008180</name>
</gene>
<dbReference type="PRINTS" id="PR00455">
    <property type="entry name" value="HTHTETR"/>
</dbReference>
<dbReference type="Pfam" id="PF00440">
    <property type="entry name" value="TetR_N"/>
    <property type="match status" value="1"/>
</dbReference>
<dbReference type="GO" id="GO:0003677">
    <property type="term" value="F:DNA binding"/>
    <property type="evidence" value="ECO:0007669"/>
    <property type="project" value="UniProtKB-UniRule"/>
</dbReference>
<evidence type="ECO:0000256" key="3">
    <source>
        <dbReference type="ARBA" id="ARBA00023163"/>
    </source>
</evidence>
<keyword evidence="1" id="KW-0805">Transcription regulation</keyword>
<organism evidence="7">
    <name type="scientific">Streptantibioticus silvisoli</name>
    <dbReference type="NCBI Taxonomy" id="2705255"/>
    <lineage>
        <taxon>Bacteria</taxon>
        <taxon>Bacillati</taxon>
        <taxon>Actinomycetota</taxon>
        <taxon>Actinomycetes</taxon>
        <taxon>Kitasatosporales</taxon>
        <taxon>Streptomycetaceae</taxon>
        <taxon>Streptantibioticus</taxon>
    </lineage>
</organism>
<dbReference type="InterPro" id="IPR036271">
    <property type="entry name" value="Tet_transcr_reg_TetR-rel_C_sf"/>
</dbReference>
<dbReference type="Gene3D" id="1.10.357.10">
    <property type="entry name" value="Tetracycline Repressor, domain 2"/>
    <property type="match status" value="1"/>
</dbReference>
<dbReference type="InterPro" id="IPR009057">
    <property type="entry name" value="Homeodomain-like_sf"/>
</dbReference>
<evidence type="ECO:0000313" key="7">
    <source>
        <dbReference type="EMBL" id="MDI5969322.1"/>
    </source>
</evidence>
<evidence type="ECO:0000256" key="1">
    <source>
        <dbReference type="ARBA" id="ARBA00023015"/>
    </source>
</evidence>
<name>A0AA90H7D7_9ACTN</name>
<evidence type="ECO:0000259" key="5">
    <source>
        <dbReference type="PROSITE" id="PS50977"/>
    </source>
</evidence>
<evidence type="ECO:0000256" key="4">
    <source>
        <dbReference type="PROSITE-ProRule" id="PRU00335"/>
    </source>
</evidence>
<comment type="caution">
    <text evidence="7">The sequence shown here is derived from an EMBL/GenBank/DDBJ whole genome shotgun (WGS) entry which is preliminary data.</text>
</comment>
<feature type="DNA-binding region" description="H-T-H motif" evidence="4">
    <location>
        <begin position="33"/>
        <end position="52"/>
    </location>
</feature>
<keyword evidence="8" id="KW-1185">Reference proteome</keyword>
<keyword evidence="2 4" id="KW-0238">DNA-binding</keyword>
<evidence type="ECO:0000313" key="6">
    <source>
        <dbReference type="EMBL" id="MDI5963453.1"/>
    </source>
</evidence>
<dbReference type="AlphaFoldDB" id="A0AA90H7D7"/>
<dbReference type="PROSITE" id="PS50977">
    <property type="entry name" value="HTH_TETR_2"/>
    <property type="match status" value="1"/>
</dbReference>
<accession>A0AA90H7D7</accession>
<proteinExistence type="predicted"/>
<keyword evidence="3" id="KW-0804">Transcription</keyword>
<dbReference type="PANTHER" id="PTHR47506:SF1">
    <property type="entry name" value="HTH-TYPE TRANSCRIPTIONAL REGULATOR YJDC"/>
    <property type="match status" value="1"/>
</dbReference>
<dbReference type="Proteomes" id="UP001156398">
    <property type="component" value="Unassembled WGS sequence"/>
</dbReference>
<dbReference type="SUPFAM" id="SSF48498">
    <property type="entry name" value="Tetracyclin repressor-like, C-terminal domain"/>
    <property type="match status" value="1"/>
</dbReference>
<dbReference type="EMBL" id="JAAGKO020000014">
    <property type="protein sequence ID" value="MDI5963453.1"/>
    <property type="molecule type" value="Genomic_DNA"/>
</dbReference>
<evidence type="ECO:0000313" key="8">
    <source>
        <dbReference type="Proteomes" id="UP001156398"/>
    </source>
</evidence>
<sequence length="197" mass="20658">MASVRSAAKPSARERLLAAANELFYAEGVQSVGIDRVIEHAGVAKASLYNTFGGKEQLVRAYLDIRQAGTADRITRAVAERDTPREQMLAVFESQGRQFDRPDFHGCAFIRTGAEANPGGLVQEAADAFRGWMRELFTRLAAEAGAADPGTLGHQLQLLYDGAGISALMDHDSTAAAASHAAAAALIAAATGASAEA</sequence>
<dbReference type="SUPFAM" id="SSF46689">
    <property type="entry name" value="Homeodomain-like"/>
    <property type="match status" value="1"/>
</dbReference>
<dbReference type="RefSeq" id="WP_271313168.1">
    <property type="nucleotide sequence ID" value="NZ_JAAGKO020000014.1"/>
</dbReference>
<protein>
    <submittedName>
        <fullName evidence="7">TetR/AcrR family transcriptional regulator</fullName>
    </submittedName>
</protein>
<feature type="domain" description="HTH tetR-type" evidence="5">
    <location>
        <begin position="10"/>
        <end position="70"/>
    </location>
</feature>
<dbReference type="PANTHER" id="PTHR47506">
    <property type="entry name" value="TRANSCRIPTIONAL REGULATORY PROTEIN"/>
    <property type="match status" value="1"/>
</dbReference>
<evidence type="ECO:0000256" key="2">
    <source>
        <dbReference type="ARBA" id="ARBA00023125"/>
    </source>
</evidence>
<reference evidence="7 8" key="1">
    <citation type="submission" date="2023-05" db="EMBL/GenBank/DDBJ databases">
        <title>Streptantibioticus silvisoli sp. nov., acidotolerant actinomycetes 1 from pine litter.</title>
        <authorList>
            <person name="Swiecimska M."/>
            <person name="Golinska P."/>
            <person name="Sangal V."/>
            <person name="Wachnowicz B."/>
            <person name="Goodfellow M."/>
        </authorList>
    </citation>
    <scope>NUCLEOTIDE SEQUENCE</scope>
    <source>
        <strain evidence="7">SL13</strain>
        <strain evidence="6 8">SL54</strain>
    </source>
</reference>
<dbReference type="EMBL" id="JABXJJ020000009">
    <property type="protein sequence ID" value="MDI5969322.1"/>
    <property type="molecule type" value="Genomic_DNA"/>
</dbReference>
<dbReference type="InterPro" id="IPR001647">
    <property type="entry name" value="HTH_TetR"/>
</dbReference>